<dbReference type="InterPro" id="IPR015517">
    <property type="entry name" value="dCMP_deaminase-rel"/>
</dbReference>
<keyword evidence="2" id="KW-0479">Metal-binding</keyword>
<comment type="similarity">
    <text evidence="1">Belongs to the cytidine and deoxycytidylate deaminase family.</text>
</comment>
<proteinExistence type="inferred from homology"/>
<sequence length="178" mass="20594">MIQRIDSNFLINTIGASQTKFYSGRIKKWDFRFLSLAKHIASWSKDPSTQVGAVIADSENRVVSVGYNGFPRGVHDTETRLNDREQKYPLTIHAEINAILFAQKGLKDTILYTWPFPPCDKCAGFIAQSGLQNVVSIERERDTDLILRWKEELKRGEQVFEESQVNLRIYTREVWQEL</sequence>
<feature type="domain" description="CMP/dCMP-type deaminase" evidence="5">
    <location>
        <begin position="28"/>
        <end position="160"/>
    </location>
</feature>
<dbReference type="PANTHER" id="PTHR11086">
    <property type="entry name" value="DEOXYCYTIDYLATE DEAMINASE-RELATED"/>
    <property type="match status" value="1"/>
</dbReference>
<dbReference type="InterPro" id="IPR016193">
    <property type="entry name" value="Cytidine_deaminase-like"/>
</dbReference>
<dbReference type="GO" id="GO:0004132">
    <property type="term" value="F:dCMP deaminase activity"/>
    <property type="evidence" value="ECO:0007669"/>
    <property type="project" value="TreeGrafter"/>
</dbReference>
<organism evidence="6">
    <name type="scientific">marine sediment metagenome</name>
    <dbReference type="NCBI Taxonomy" id="412755"/>
    <lineage>
        <taxon>unclassified sequences</taxon>
        <taxon>metagenomes</taxon>
        <taxon>ecological metagenomes</taxon>
    </lineage>
</organism>
<keyword evidence="4" id="KW-0862">Zinc</keyword>
<dbReference type="PROSITE" id="PS51747">
    <property type="entry name" value="CYT_DCMP_DEAMINASES_2"/>
    <property type="match status" value="1"/>
</dbReference>
<evidence type="ECO:0000313" key="6">
    <source>
        <dbReference type="EMBL" id="KKN58672.1"/>
    </source>
</evidence>
<name>A0A0F9S8R2_9ZZZZ</name>
<keyword evidence="3" id="KW-0378">Hydrolase</keyword>
<dbReference type="AlphaFoldDB" id="A0A0F9S8R2"/>
<gene>
    <name evidence="6" type="ORF">LCGC14_0549640</name>
</gene>
<accession>A0A0F9S8R2</accession>
<dbReference type="GO" id="GO:0005737">
    <property type="term" value="C:cytoplasm"/>
    <property type="evidence" value="ECO:0007669"/>
    <property type="project" value="TreeGrafter"/>
</dbReference>
<dbReference type="InterPro" id="IPR016192">
    <property type="entry name" value="APOBEC/CMP_deaminase_Zn-bd"/>
</dbReference>
<dbReference type="GO" id="GO:0008270">
    <property type="term" value="F:zinc ion binding"/>
    <property type="evidence" value="ECO:0007669"/>
    <property type="project" value="InterPro"/>
</dbReference>
<evidence type="ECO:0000256" key="2">
    <source>
        <dbReference type="ARBA" id="ARBA00022723"/>
    </source>
</evidence>
<dbReference type="SUPFAM" id="SSF53927">
    <property type="entry name" value="Cytidine deaminase-like"/>
    <property type="match status" value="1"/>
</dbReference>
<dbReference type="PROSITE" id="PS00903">
    <property type="entry name" value="CYT_DCMP_DEAMINASES_1"/>
    <property type="match status" value="1"/>
</dbReference>
<comment type="caution">
    <text evidence="6">The sequence shown here is derived from an EMBL/GenBank/DDBJ whole genome shotgun (WGS) entry which is preliminary data.</text>
</comment>
<dbReference type="InterPro" id="IPR002125">
    <property type="entry name" value="CMP_dCMP_dom"/>
</dbReference>
<protein>
    <recommendedName>
        <fullName evidence="5">CMP/dCMP-type deaminase domain-containing protein</fullName>
    </recommendedName>
</protein>
<reference evidence="6" key="1">
    <citation type="journal article" date="2015" name="Nature">
        <title>Complex archaea that bridge the gap between prokaryotes and eukaryotes.</title>
        <authorList>
            <person name="Spang A."/>
            <person name="Saw J.H."/>
            <person name="Jorgensen S.L."/>
            <person name="Zaremba-Niedzwiedzka K."/>
            <person name="Martijn J."/>
            <person name="Lind A.E."/>
            <person name="van Eijk R."/>
            <person name="Schleper C."/>
            <person name="Guy L."/>
            <person name="Ettema T.J."/>
        </authorList>
    </citation>
    <scope>NUCLEOTIDE SEQUENCE</scope>
</reference>
<dbReference type="PANTHER" id="PTHR11086:SF18">
    <property type="entry name" value="DEOXYCYTIDYLATE DEAMINASE"/>
    <property type="match status" value="1"/>
</dbReference>
<dbReference type="EMBL" id="LAZR01000751">
    <property type="protein sequence ID" value="KKN58672.1"/>
    <property type="molecule type" value="Genomic_DNA"/>
</dbReference>
<evidence type="ECO:0000259" key="5">
    <source>
        <dbReference type="PROSITE" id="PS51747"/>
    </source>
</evidence>
<evidence type="ECO:0000256" key="4">
    <source>
        <dbReference type="ARBA" id="ARBA00022833"/>
    </source>
</evidence>
<evidence type="ECO:0000256" key="1">
    <source>
        <dbReference type="ARBA" id="ARBA00006576"/>
    </source>
</evidence>
<evidence type="ECO:0000256" key="3">
    <source>
        <dbReference type="ARBA" id="ARBA00022801"/>
    </source>
</evidence>
<dbReference type="Pfam" id="PF00383">
    <property type="entry name" value="dCMP_cyt_deam_1"/>
    <property type="match status" value="1"/>
</dbReference>
<dbReference type="Gene3D" id="3.40.140.10">
    <property type="entry name" value="Cytidine Deaminase, domain 2"/>
    <property type="match status" value="1"/>
</dbReference>